<dbReference type="SUPFAM" id="SSF46689">
    <property type="entry name" value="Homeodomain-like"/>
    <property type="match status" value="1"/>
</dbReference>
<dbReference type="InterPro" id="IPR036388">
    <property type="entry name" value="WH-like_DNA-bd_sf"/>
</dbReference>
<evidence type="ECO:0000256" key="5">
    <source>
        <dbReference type="ARBA" id="ARBA00022763"/>
    </source>
</evidence>
<feature type="domain" description="HTH araC/xylS-type" evidence="12">
    <location>
        <begin position="114"/>
        <end position="195"/>
    </location>
</feature>
<evidence type="ECO:0000256" key="4">
    <source>
        <dbReference type="ARBA" id="ARBA00022679"/>
    </source>
</evidence>
<dbReference type="NCBIfam" id="NF011964">
    <property type="entry name" value="PRK15435.1"/>
    <property type="match status" value="1"/>
</dbReference>
<evidence type="ECO:0000256" key="10">
    <source>
        <dbReference type="ARBA" id="ARBA00049348"/>
    </source>
</evidence>
<dbReference type="EMBL" id="JBHTND010000004">
    <property type="protein sequence ID" value="MFD1300773.1"/>
    <property type="molecule type" value="Genomic_DNA"/>
</dbReference>
<dbReference type="Pfam" id="PF12833">
    <property type="entry name" value="HTH_18"/>
    <property type="match status" value="1"/>
</dbReference>
<dbReference type="SUPFAM" id="SSF53155">
    <property type="entry name" value="Methylated DNA-protein cysteine methyltransferase domain"/>
    <property type="match status" value="1"/>
</dbReference>
<reference evidence="14" key="1">
    <citation type="journal article" date="2019" name="Int. J. Syst. Evol. Microbiol.">
        <title>The Global Catalogue of Microorganisms (GCM) 10K type strain sequencing project: providing services to taxonomists for standard genome sequencing and annotation.</title>
        <authorList>
            <consortium name="The Broad Institute Genomics Platform"/>
            <consortium name="The Broad Institute Genome Sequencing Center for Infectious Disease"/>
            <person name="Wu L."/>
            <person name="Ma J."/>
        </authorList>
    </citation>
    <scope>NUCLEOTIDE SEQUENCE [LARGE SCALE GENOMIC DNA]</scope>
    <source>
        <strain evidence="14">CCUG 56108</strain>
    </source>
</reference>
<evidence type="ECO:0000256" key="1">
    <source>
        <dbReference type="ARBA" id="ARBA00001286"/>
    </source>
</evidence>
<dbReference type="GO" id="GO:0032259">
    <property type="term" value="P:methylation"/>
    <property type="evidence" value="ECO:0007669"/>
    <property type="project" value="UniProtKB-KW"/>
</dbReference>
<dbReference type="Pfam" id="PF01035">
    <property type="entry name" value="DNA_binding_1"/>
    <property type="match status" value="1"/>
</dbReference>
<dbReference type="SUPFAM" id="SSF57884">
    <property type="entry name" value="Ada DNA repair protein, N-terminal domain (N-Ada 10)"/>
    <property type="match status" value="1"/>
</dbReference>
<dbReference type="Gene3D" id="1.10.10.10">
    <property type="entry name" value="Winged helix-like DNA-binding domain superfamily/Winged helix DNA-binding domain"/>
    <property type="match status" value="1"/>
</dbReference>
<dbReference type="InterPro" id="IPR009057">
    <property type="entry name" value="Homeodomain-like_sf"/>
</dbReference>
<dbReference type="InterPro" id="IPR014048">
    <property type="entry name" value="MethylDNA_cys_MeTrfase_DNA-bd"/>
</dbReference>
<dbReference type="SMART" id="SM00342">
    <property type="entry name" value="HTH_ARAC"/>
    <property type="match status" value="1"/>
</dbReference>
<keyword evidence="6" id="KW-0805">Transcription regulation</keyword>
<name>A0ABW3WTV6_9HYPH</name>
<gene>
    <name evidence="13" type="primary">ada</name>
    <name evidence="13" type="ORF">ACFQ4G_04145</name>
</gene>
<dbReference type="Pfam" id="PF02805">
    <property type="entry name" value="Ada_Zn_binding"/>
    <property type="match status" value="1"/>
</dbReference>
<keyword evidence="4 13" id="KW-0808">Transferase</keyword>
<dbReference type="PROSITE" id="PS01124">
    <property type="entry name" value="HTH_ARAC_FAMILY_2"/>
    <property type="match status" value="1"/>
</dbReference>
<dbReference type="Gene3D" id="3.30.160.70">
    <property type="entry name" value="Methylated DNA-protein cysteine methyltransferase domain"/>
    <property type="match status" value="1"/>
</dbReference>
<dbReference type="InterPro" id="IPR036631">
    <property type="entry name" value="MGMT_N_sf"/>
</dbReference>
<accession>A0ABW3WTV6</accession>
<dbReference type="GO" id="GO:0003677">
    <property type="term" value="F:DNA binding"/>
    <property type="evidence" value="ECO:0007669"/>
    <property type="project" value="UniProtKB-KW"/>
</dbReference>
<evidence type="ECO:0000256" key="7">
    <source>
        <dbReference type="ARBA" id="ARBA00023159"/>
    </source>
</evidence>
<dbReference type="InterPro" id="IPR018060">
    <property type="entry name" value="HTH_AraC"/>
</dbReference>
<feature type="region of interest" description="Disordered" evidence="11">
    <location>
        <begin position="1"/>
        <end position="20"/>
    </location>
</feature>
<comment type="catalytic activity">
    <reaction evidence="1">
        <text>a 4-O-methyl-thymidine in DNA + L-cysteinyl-[protein] = a thymidine in DNA + S-methyl-L-cysteinyl-[protein]</text>
        <dbReference type="Rhea" id="RHEA:53428"/>
        <dbReference type="Rhea" id="RHEA-COMP:10131"/>
        <dbReference type="Rhea" id="RHEA-COMP:10132"/>
        <dbReference type="Rhea" id="RHEA-COMP:13555"/>
        <dbReference type="Rhea" id="RHEA-COMP:13556"/>
        <dbReference type="ChEBI" id="CHEBI:29950"/>
        <dbReference type="ChEBI" id="CHEBI:82612"/>
        <dbReference type="ChEBI" id="CHEBI:137386"/>
        <dbReference type="ChEBI" id="CHEBI:137387"/>
        <dbReference type="EC" id="2.1.1.63"/>
    </reaction>
</comment>
<evidence type="ECO:0000313" key="14">
    <source>
        <dbReference type="Proteomes" id="UP001597176"/>
    </source>
</evidence>
<comment type="caution">
    <text evidence="13">The sequence shown here is derived from an EMBL/GenBank/DDBJ whole genome shotgun (WGS) entry which is preliminary data.</text>
</comment>
<comment type="catalytic activity">
    <reaction evidence="10">
        <text>a 6-O-methyl-2'-deoxyguanosine in DNA + L-cysteinyl-[protein] = S-methyl-L-cysteinyl-[protein] + a 2'-deoxyguanosine in DNA</text>
        <dbReference type="Rhea" id="RHEA:24000"/>
        <dbReference type="Rhea" id="RHEA-COMP:10131"/>
        <dbReference type="Rhea" id="RHEA-COMP:10132"/>
        <dbReference type="Rhea" id="RHEA-COMP:11367"/>
        <dbReference type="Rhea" id="RHEA-COMP:11368"/>
        <dbReference type="ChEBI" id="CHEBI:29950"/>
        <dbReference type="ChEBI" id="CHEBI:82612"/>
        <dbReference type="ChEBI" id="CHEBI:85445"/>
        <dbReference type="ChEBI" id="CHEBI:85448"/>
        <dbReference type="EC" id="2.1.1.63"/>
    </reaction>
</comment>
<dbReference type="GO" id="GO:0008168">
    <property type="term" value="F:methyltransferase activity"/>
    <property type="evidence" value="ECO:0007669"/>
    <property type="project" value="UniProtKB-KW"/>
</dbReference>
<keyword evidence="13" id="KW-0238">DNA-binding</keyword>
<evidence type="ECO:0000256" key="3">
    <source>
        <dbReference type="ARBA" id="ARBA00022603"/>
    </source>
</evidence>
<protein>
    <submittedName>
        <fullName evidence="13">Bifunctional DNA-binding transcriptional regulator/O6-methylguanine-DNA methyltransferase Ada</fullName>
        <ecNumber evidence="13">2.1.1.-</ecNumber>
    </submittedName>
</protein>
<dbReference type="InterPro" id="IPR016221">
    <property type="entry name" value="Bifunct_regulatory_prot_Ada"/>
</dbReference>
<organism evidence="13 14">
    <name type="scientific">Methylobacterium marchantiae</name>
    <dbReference type="NCBI Taxonomy" id="600331"/>
    <lineage>
        <taxon>Bacteria</taxon>
        <taxon>Pseudomonadati</taxon>
        <taxon>Pseudomonadota</taxon>
        <taxon>Alphaproteobacteria</taxon>
        <taxon>Hyphomicrobiales</taxon>
        <taxon>Methylobacteriaceae</taxon>
        <taxon>Methylobacterium</taxon>
    </lineage>
</organism>
<dbReference type="PANTHER" id="PTHR10815:SF14">
    <property type="entry name" value="BIFUNCTIONAL TRANSCRIPTIONAL ACTIVATOR_DNA REPAIR ENZYME ADA"/>
    <property type="match status" value="1"/>
</dbReference>
<comment type="cofactor">
    <cofactor evidence="2">
        <name>Zn(2+)</name>
        <dbReference type="ChEBI" id="CHEBI:29105"/>
    </cofactor>
</comment>
<dbReference type="InterPro" id="IPR035451">
    <property type="entry name" value="Ada-like_dom_sf"/>
</dbReference>
<dbReference type="NCBIfam" id="TIGR00589">
    <property type="entry name" value="ogt"/>
    <property type="match status" value="1"/>
</dbReference>
<dbReference type="Proteomes" id="UP001597176">
    <property type="component" value="Unassembled WGS sequence"/>
</dbReference>
<dbReference type="Gene3D" id="3.40.10.10">
    <property type="entry name" value="DNA Methylphosphotriester Repair Domain"/>
    <property type="match status" value="1"/>
</dbReference>
<keyword evidence="8" id="KW-0804">Transcription</keyword>
<evidence type="ECO:0000256" key="11">
    <source>
        <dbReference type="SAM" id="MobiDB-lite"/>
    </source>
</evidence>
<keyword evidence="3 13" id="KW-0489">Methyltransferase</keyword>
<dbReference type="InterPro" id="IPR004026">
    <property type="entry name" value="Ada_DNA_repair_Zn-bd"/>
</dbReference>
<keyword evidence="9" id="KW-0234">DNA repair</keyword>
<dbReference type="CDD" id="cd06445">
    <property type="entry name" value="ATase"/>
    <property type="match status" value="1"/>
</dbReference>
<evidence type="ECO:0000313" key="13">
    <source>
        <dbReference type="EMBL" id="MFD1300773.1"/>
    </source>
</evidence>
<dbReference type="EC" id="2.1.1.-" evidence="13"/>
<keyword evidence="7" id="KW-0010">Activator</keyword>
<keyword evidence="5" id="KW-0227">DNA damage</keyword>
<dbReference type="PROSITE" id="PS00374">
    <property type="entry name" value="MGMT"/>
    <property type="match status" value="1"/>
</dbReference>
<dbReference type="InterPro" id="IPR036217">
    <property type="entry name" value="MethylDNA_cys_MeTrfase_DNAb"/>
</dbReference>
<dbReference type="PIRSF" id="PIRSF000409">
    <property type="entry name" value="Ada"/>
    <property type="match status" value="1"/>
</dbReference>
<dbReference type="PANTHER" id="PTHR10815">
    <property type="entry name" value="METHYLATED-DNA--PROTEIN-CYSTEINE METHYLTRANSFERASE"/>
    <property type="match status" value="1"/>
</dbReference>
<keyword evidence="14" id="KW-1185">Reference proteome</keyword>
<proteinExistence type="predicted"/>
<evidence type="ECO:0000256" key="6">
    <source>
        <dbReference type="ARBA" id="ARBA00023015"/>
    </source>
</evidence>
<evidence type="ECO:0000256" key="9">
    <source>
        <dbReference type="ARBA" id="ARBA00023204"/>
    </source>
</evidence>
<sequence length="364" mass="38407">MPAAGSDPRDPETGDAETGDAEKWAALAARDAAADGSFVYAVRTTGVYCRPSCPARPALRENVSFHAGCAEAEAAGFRACKRCRPDEPTLSARRAEAVAHACRLIDEAETMPGLEVLAKAAGLSPFHFHRVFKAATGVTPKAYAAARRAQDLASGLRRAKSVTQAIYDAGYASPSRFYAEAAGRLGMAPNTYRRGAEGVTIRFAIGQCALGAILVAATAKGVCAILLGDDPDILARDLQDRFPKAELIGGERAFEAWMAQVVGFVEAPASGLDLPLDIGGTAFQQRVWEALRRIPVGTTATYADIAQAIGAPAATRAVARACGANHIAVAIPCHRVVRSDGSLSGYRWGVERKRELLVREGARS</sequence>
<dbReference type="InterPro" id="IPR001497">
    <property type="entry name" value="MethylDNA_cys_MeTrfase_AS"/>
</dbReference>
<evidence type="ECO:0000259" key="12">
    <source>
        <dbReference type="PROSITE" id="PS01124"/>
    </source>
</evidence>
<dbReference type="RefSeq" id="WP_238204182.1">
    <property type="nucleotide sequence ID" value="NZ_JBHTND010000004.1"/>
</dbReference>
<dbReference type="Gene3D" id="1.10.10.60">
    <property type="entry name" value="Homeodomain-like"/>
    <property type="match status" value="1"/>
</dbReference>
<evidence type="ECO:0000256" key="2">
    <source>
        <dbReference type="ARBA" id="ARBA00001947"/>
    </source>
</evidence>
<evidence type="ECO:0000256" key="8">
    <source>
        <dbReference type="ARBA" id="ARBA00023163"/>
    </source>
</evidence>
<dbReference type="SUPFAM" id="SSF46767">
    <property type="entry name" value="Methylated DNA-protein cysteine methyltransferase, C-terminal domain"/>
    <property type="match status" value="1"/>
</dbReference>